<organism evidence="1 2">
    <name type="scientific">Microdochium trichocladiopsis</name>
    <dbReference type="NCBI Taxonomy" id="1682393"/>
    <lineage>
        <taxon>Eukaryota</taxon>
        <taxon>Fungi</taxon>
        <taxon>Dikarya</taxon>
        <taxon>Ascomycota</taxon>
        <taxon>Pezizomycotina</taxon>
        <taxon>Sordariomycetes</taxon>
        <taxon>Xylariomycetidae</taxon>
        <taxon>Xylariales</taxon>
        <taxon>Microdochiaceae</taxon>
        <taxon>Microdochium</taxon>
    </lineage>
</organism>
<evidence type="ECO:0000313" key="2">
    <source>
        <dbReference type="Proteomes" id="UP000756346"/>
    </source>
</evidence>
<reference evidence="1" key="1">
    <citation type="journal article" date="2021" name="Nat. Commun.">
        <title>Genetic determinants of endophytism in the Arabidopsis root mycobiome.</title>
        <authorList>
            <person name="Mesny F."/>
            <person name="Miyauchi S."/>
            <person name="Thiergart T."/>
            <person name="Pickel B."/>
            <person name="Atanasova L."/>
            <person name="Karlsson M."/>
            <person name="Huettel B."/>
            <person name="Barry K.W."/>
            <person name="Haridas S."/>
            <person name="Chen C."/>
            <person name="Bauer D."/>
            <person name="Andreopoulos W."/>
            <person name="Pangilinan J."/>
            <person name="LaButti K."/>
            <person name="Riley R."/>
            <person name="Lipzen A."/>
            <person name="Clum A."/>
            <person name="Drula E."/>
            <person name="Henrissat B."/>
            <person name="Kohler A."/>
            <person name="Grigoriev I.V."/>
            <person name="Martin F.M."/>
            <person name="Hacquard S."/>
        </authorList>
    </citation>
    <scope>NUCLEOTIDE SEQUENCE</scope>
    <source>
        <strain evidence="1">MPI-CAGE-CH-0230</strain>
    </source>
</reference>
<dbReference type="AlphaFoldDB" id="A0A9P9BYI9"/>
<accession>A0A9P9BYI9</accession>
<dbReference type="EMBL" id="JAGTJQ010000002">
    <property type="protein sequence ID" value="KAH7038098.1"/>
    <property type="molecule type" value="Genomic_DNA"/>
</dbReference>
<name>A0A9P9BYI9_9PEZI</name>
<comment type="caution">
    <text evidence="1">The sequence shown here is derived from an EMBL/GenBank/DDBJ whole genome shotgun (WGS) entry which is preliminary data.</text>
</comment>
<gene>
    <name evidence="1" type="ORF">B0I36DRAFT_428595</name>
</gene>
<protein>
    <submittedName>
        <fullName evidence="1">Uncharacterized protein</fullName>
    </submittedName>
</protein>
<dbReference type="RefSeq" id="XP_046017219.1">
    <property type="nucleotide sequence ID" value="XM_046162462.1"/>
</dbReference>
<dbReference type="Proteomes" id="UP000756346">
    <property type="component" value="Unassembled WGS sequence"/>
</dbReference>
<proteinExistence type="predicted"/>
<feature type="non-terminal residue" evidence="1">
    <location>
        <position position="181"/>
    </location>
</feature>
<keyword evidence="2" id="KW-1185">Reference proteome</keyword>
<dbReference type="GeneID" id="70192008"/>
<evidence type="ECO:0000313" key="1">
    <source>
        <dbReference type="EMBL" id="KAH7038098.1"/>
    </source>
</evidence>
<sequence length="181" mass="20029">MSVSQTAGLARVRSLRLGFRCSRARGEAVSIPERPRLGIILYDSVPRRKEPCSPVSTVIAMRRCVTDLSTTVQRQRPNSQACIRVPCLGATWLDASGSPRDIRHNGQSETGHKTKQTPTARLWCCWHAWWPAAPGLGQPCWSATALRRPSHCSQVHARTDVKIPCQSVRIRLCLSNPIPAS</sequence>